<dbReference type="Proteomes" id="UP001341840">
    <property type="component" value="Unassembled WGS sequence"/>
</dbReference>
<comment type="caution">
    <text evidence="1">The sequence shown here is derived from an EMBL/GenBank/DDBJ whole genome shotgun (WGS) entry which is preliminary data.</text>
</comment>
<reference evidence="1 2" key="1">
    <citation type="journal article" date="2023" name="Plants (Basel)">
        <title>Bridging the Gap: Combining Genomics and Transcriptomics Approaches to Understand Stylosanthes scabra, an Orphan Legume from the Brazilian Caatinga.</title>
        <authorList>
            <person name="Ferreira-Neto J.R.C."/>
            <person name="da Silva M.D."/>
            <person name="Binneck E."/>
            <person name="de Melo N.F."/>
            <person name="da Silva R.H."/>
            <person name="de Melo A.L.T.M."/>
            <person name="Pandolfi V."/>
            <person name="Bustamante F.O."/>
            <person name="Brasileiro-Vidal A.C."/>
            <person name="Benko-Iseppon A.M."/>
        </authorList>
    </citation>
    <scope>NUCLEOTIDE SEQUENCE [LARGE SCALE GENOMIC DNA]</scope>
    <source>
        <tissue evidence="1">Leaves</tissue>
    </source>
</reference>
<accession>A0ABU6TXN2</accession>
<name>A0ABU6TXN2_9FABA</name>
<proteinExistence type="predicted"/>
<gene>
    <name evidence="1" type="ORF">PIB30_104168</name>
</gene>
<evidence type="ECO:0000313" key="2">
    <source>
        <dbReference type="Proteomes" id="UP001341840"/>
    </source>
</evidence>
<dbReference type="EMBL" id="JASCZI010094160">
    <property type="protein sequence ID" value="MED6153645.1"/>
    <property type="molecule type" value="Genomic_DNA"/>
</dbReference>
<protein>
    <submittedName>
        <fullName evidence="1">Uncharacterized protein</fullName>
    </submittedName>
</protein>
<keyword evidence="2" id="KW-1185">Reference proteome</keyword>
<sequence length="74" mass="8682">FDSDSLGSNRFNQSMDQPVNWSRPFNYGQQWSMAVNTFFSSGSSQEVKRLYTDFSISDHRKLCGPIYEHFGRKY</sequence>
<feature type="non-terminal residue" evidence="1">
    <location>
        <position position="1"/>
    </location>
</feature>
<evidence type="ECO:0000313" key="1">
    <source>
        <dbReference type="EMBL" id="MED6153645.1"/>
    </source>
</evidence>
<organism evidence="1 2">
    <name type="scientific">Stylosanthes scabra</name>
    <dbReference type="NCBI Taxonomy" id="79078"/>
    <lineage>
        <taxon>Eukaryota</taxon>
        <taxon>Viridiplantae</taxon>
        <taxon>Streptophyta</taxon>
        <taxon>Embryophyta</taxon>
        <taxon>Tracheophyta</taxon>
        <taxon>Spermatophyta</taxon>
        <taxon>Magnoliopsida</taxon>
        <taxon>eudicotyledons</taxon>
        <taxon>Gunneridae</taxon>
        <taxon>Pentapetalae</taxon>
        <taxon>rosids</taxon>
        <taxon>fabids</taxon>
        <taxon>Fabales</taxon>
        <taxon>Fabaceae</taxon>
        <taxon>Papilionoideae</taxon>
        <taxon>50 kb inversion clade</taxon>
        <taxon>dalbergioids sensu lato</taxon>
        <taxon>Dalbergieae</taxon>
        <taxon>Pterocarpus clade</taxon>
        <taxon>Stylosanthes</taxon>
    </lineage>
</organism>